<comment type="caution">
    <text evidence="7">The sequence shown here is derived from an EMBL/GenBank/DDBJ whole genome shotgun (WGS) entry which is preliminary data.</text>
</comment>
<keyword evidence="3 7" id="KW-0808">Transferase</keyword>
<sequence>IDNQVQIAHNVHVGAYTVIAGCAAISGSTKIGRYCIIGGAANFAGHLTIADRVTVSGGTSITKSITKPGGHFTSVFPFMPHGDWERNAAIVRGLTRMRERLQQLEQRVKDLQQQS</sequence>
<keyword evidence="4" id="KW-0443">Lipid metabolism</keyword>
<feature type="non-terminal residue" evidence="7">
    <location>
        <position position="1"/>
    </location>
</feature>
<feature type="coiled-coil region" evidence="6">
    <location>
        <begin position="87"/>
        <end position="114"/>
    </location>
</feature>
<dbReference type="SUPFAM" id="SSF51161">
    <property type="entry name" value="Trimeric LpxA-like enzymes"/>
    <property type="match status" value="1"/>
</dbReference>
<keyword evidence="1" id="KW-0444">Lipid biosynthesis</keyword>
<evidence type="ECO:0000256" key="5">
    <source>
        <dbReference type="ARBA" id="ARBA00023315"/>
    </source>
</evidence>
<accession>A0A4Q2FAJ7</accession>
<dbReference type="InterPro" id="IPR007691">
    <property type="entry name" value="LpxD"/>
</dbReference>
<dbReference type="GO" id="GO:0016020">
    <property type="term" value="C:membrane"/>
    <property type="evidence" value="ECO:0007669"/>
    <property type="project" value="GOC"/>
</dbReference>
<keyword evidence="5 7" id="KW-0012">Acyltransferase</keyword>
<dbReference type="Proteomes" id="UP000289485">
    <property type="component" value="Unassembled WGS sequence"/>
</dbReference>
<keyword evidence="6" id="KW-0175">Coiled coil</keyword>
<reference evidence="7 8" key="1">
    <citation type="submission" date="2018-05" db="EMBL/GenBank/DDBJ databases">
        <title>Streptococcus from otitis media.</title>
        <authorList>
            <person name="Wayes A.M."/>
            <person name="Jakubovics N.S."/>
        </authorList>
    </citation>
    <scope>NUCLEOTIDE SEQUENCE [LARGE SCALE GENOMIC DNA]</scope>
    <source>
        <strain evidence="7 8">NU43</strain>
    </source>
</reference>
<dbReference type="PANTHER" id="PTHR43378:SF2">
    <property type="entry name" value="UDP-3-O-ACYLGLUCOSAMINE N-ACYLTRANSFERASE 1, MITOCHONDRIAL-RELATED"/>
    <property type="match status" value="1"/>
</dbReference>
<dbReference type="PANTHER" id="PTHR43378">
    <property type="entry name" value="UDP-3-O-ACYLGLUCOSAMINE N-ACYLTRANSFERASE"/>
    <property type="match status" value="1"/>
</dbReference>
<evidence type="ECO:0000256" key="2">
    <source>
        <dbReference type="ARBA" id="ARBA00022556"/>
    </source>
</evidence>
<organism evidence="7 8">
    <name type="scientific">Streptococcus oralis</name>
    <dbReference type="NCBI Taxonomy" id="1303"/>
    <lineage>
        <taxon>Bacteria</taxon>
        <taxon>Bacillati</taxon>
        <taxon>Bacillota</taxon>
        <taxon>Bacilli</taxon>
        <taxon>Lactobacillales</taxon>
        <taxon>Streptococcaceae</taxon>
        <taxon>Streptococcus</taxon>
    </lineage>
</organism>
<evidence type="ECO:0000256" key="3">
    <source>
        <dbReference type="ARBA" id="ARBA00022679"/>
    </source>
</evidence>
<dbReference type="GO" id="GO:0009245">
    <property type="term" value="P:lipid A biosynthetic process"/>
    <property type="evidence" value="ECO:0007669"/>
    <property type="project" value="UniProtKB-KW"/>
</dbReference>
<dbReference type="InterPro" id="IPR011004">
    <property type="entry name" value="Trimer_LpxA-like_sf"/>
</dbReference>
<evidence type="ECO:0000256" key="6">
    <source>
        <dbReference type="SAM" id="Coils"/>
    </source>
</evidence>
<evidence type="ECO:0000256" key="1">
    <source>
        <dbReference type="ARBA" id="ARBA00022516"/>
    </source>
</evidence>
<protein>
    <submittedName>
        <fullName evidence="7">UDP-3-O-(3-hydroxymyristoyl)glucosamine N-acyltransferase</fullName>
    </submittedName>
</protein>
<evidence type="ECO:0000256" key="4">
    <source>
        <dbReference type="ARBA" id="ARBA00023098"/>
    </source>
</evidence>
<proteinExistence type="predicted"/>
<evidence type="ECO:0000313" key="8">
    <source>
        <dbReference type="Proteomes" id="UP000289485"/>
    </source>
</evidence>
<name>A0A4Q2FAJ7_STROR</name>
<dbReference type="GO" id="GO:0016410">
    <property type="term" value="F:N-acyltransferase activity"/>
    <property type="evidence" value="ECO:0007669"/>
    <property type="project" value="InterPro"/>
</dbReference>
<dbReference type="Gene3D" id="2.160.10.10">
    <property type="entry name" value="Hexapeptide repeat proteins"/>
    <property type="match status" value="1"/>
</dbReference>
<gene>
    <name evidence="7" type="ORF">DF216_10785</name>
</gene>
<evidence type="ECO:0000313" key="7">
    <source>
        <dbReference type="EMBL" id="RXX16673.1"/>
    </source>
</evidence>
<dbReference type="EMBL" id="QEWJ01000149">
    <property type="protein sequence ID" value="RXX16673.1"/>
    <property type="molecule type" value="Genomic_DNA"/>
</dbReference>
<dbReference type="AlphaFoldDB" id="A0A4Q2FAJ7"/>
<keyword evidence="2" id="KW-0441">Lipid A biosynthesis</keyword>